<keyword evidence="2" id="KW-1185">Reference proteome</keyword>
<protein>
    <submittedName>
        <fullName evidence="1">Uncharacterized protein</fullName>
    </submittedName>
</protein>
<name>A0A3Q7JD05_SOLLC</name>
<organism evidence="1">
    <name type="scientific">Solanum lycopersicum</name>
    <name type="common">Tomato</name>
    <name type="synonym">Lycopersicon esculentum</name>
    <dbReference type="NCBI Taxonomy" id="4081"/>
    <lineage>
        <taxon>Eukaryota</taxon>
        <taxon>Viridiplantae</taxon>
        <taxon>Streptophyta</taxon>
        <taxon>Embryophyta</taxon>
        <taxon>Tracheophyta</taxon>
        <taxon>Spermatophyta</taxon>
        <taxon>Magnoliopsida</taxon>
        <taxon>eudicotyledons</taxon>
        <taxon>Gunneridae</taxon>
        <taxon>Pentapetalae</taxon>
        <taxon>asterids</taxon>
        <taxon>lamiids</taxon>
        <taxon>Solanales</taxon>
        <taxon>Solanaceae</taxon>
        <taxon>Solanoideae</taxon>
        <taxon>Solaneae</taxon>
        <taxon>Solanum</taxon>
        <taxon>Solanum subgen. Lycopersicon</taxon>
    </lineage>
</organism>
<dbReference type="EnsemblPlants" id="Solyc10g055613.1.1">
    <property type="protein sequence ID" value="Solyc10g055613.1.1"/>
    <property type="gene ID" value="Solyc10g055613.1"/>
</dbReference>
<evidence type="ECO:0000313" key="2">
    <source>
        <dbReference type="Proteomes" id="UP000004994"/>
    </source>
</evidence>
<evidence type="ECO:0000313" key="1">
    <source>
        <dbReference type="EnsemblPlants" id="Solyc10g055613.1.1"/>
    </source>
</evidence>
<proteinExistence type="predicted"/>
<dbReference type="Gramene" id="Solyc10g055613.1.1">
    <property type="protein sequence ID" value="Solyc10g055613.1.1"/>
    <property type="gene ID" value="Solyc10g055613.1"/>
</dbReference>
<reference evidence="1" key="2">
    <citation type="submission" date="2019-01" db="UniProtKB">
        <authorList>
            <consortium name="EnsemblPlants"/>
        </authorList>
    </citation>
    <scope>IDENTIFICATION</scope>
    <source>
        <strain evidence="1">cv. Heinz 1706</strain>
    </source>
</reference>
<accession>A0A3Q7JD05</accession>
<dbReference type="AlphaFoldDB" id="A0A3Q7JD05"/>
<reference evidence="1" key="1">
    <citation type="journal article" date="2012" name="Nature">
        <title>The tomato genome sequence provides insights into fleshy fruit evolution.</title>
        <authorList>
            <consortium name="Tomato Genome Consortium"/>
        </authorList>
    </citation>
    <scope>NUCLEOTIDE SEQUENCE [LARGE SCALE GENOMIC DNA]</scope>
    <source>
        <strain evidence="1">cv. Heinz 1706</strain>
    </source>
</reference>
<dbReference type="InParanoid" id="A0A3Q7JD05"/>
<sequence>MMLVDYLVLFIPALLTPHGMVSAWQTL</sequence>
<dbReference type="Proteomes" id="UP000004994">
    <property type="component" value="Chromosome 10"/>
</dbReference>